<dbReference type="EMBL" id="BSYO01000008">
    <property type="protein sequence ID" value="GMH08582.1"/>
    <property type="molecule type" value="Genomic_DNA"/>
</dbReference>
<evidence type="ECO:0000313" key="3">
    <source>
        <dbReference type="Proteomes" id="UP001279734"/>
    </source>
</evidence>
<gene>
    <name evidence="2" type="ORF">Nepgr_010422</name>
</gene>
<feature type="compositionally biased region" description="Polar residues" evidence="1">
    <location>
        <begin position="29"/>
        <end position="46"/>
    </location>
</feature>
<dbReference type="AlphaFoldDB" id="A0AAD3SDD2"/>
<feature type="compositionally biased region" description="Polar residues" evidence="1">
    <location>
        <begin position="1"/>
        <end position="12"/>
    </location>
</feature>
<feature type="compositionally biased region" description="Low complexity" evidence="1">
    <location>
        <begin position="13"/>
        <end position="24"/>
    </location>
</feature>
<reference evidence="2" key="1">
    <citation type="submission" date="2023-05" db="EMBL/GenBank/DDBJ databases">
        <title>Nepenthes gracilis genome sequencing.</title>
        <authorList>
            <person name="Fukushima K."/>
        </authorList>
    </citation>
    <scope>NUCLEOTIDE SEQUENCE</scope>
    <source>
        <strain evidence="2">SING2019-196</strain>
    </source>
</reference>
<sequence length="71" mass="7711">MDGKGSKSSRGTQRSQQLQRSPSRALAPDQQQATTKITTGCASIPSSKKEQPHSARLEDTSHHKKPTTIPK</sequence>
<accession>A0AAD3SDD2</accession>
<keyword evidence="3" id="KW-1185">Reference proteome</keyword>
<comment type="caution">
    <text evidence="2">The sequence shown here is derived from an EMBL/GenBank/DDBJ whole genome shotgun (WGS) entry which is preliminary data.</text>
</comment>
<proteinExistence type="predicted"/>
<feature type="compositionally biased region" description="Basic residues" evidence="1">
    <location>
        <begin position="62"/>
        <end position="71"/>
    </location>
</feature>
<evidence type="ECO:0000313" key="2">
    <source>
        <dbReference type="EMBL" id="GMH08582.1"/>
    </source>
</evidence>
<name>A0AAD3SDD2_NEPGR</name>
<feature type="compositionally biased region" description="Basic and acidic residues" evidence="1">
    <location>
        <begin position="47"/>
        <end position="61"/>
    </location>
</feature>
<protein>
    <submittedName>
        <fullName evidence="2">Uncharacterized protein</fullName>
    </submittedName>
</protein>
<organism evidence="2 3">
    <name type="scientific">Nepenthes gracilis</name>
    <name type="common">Slender pitcher plant</name>
    <dbReference type="NCBI Taxonomy" id="150966"/>
    <lineage>
        <taxon>Eukaryota</taxon>
        <taxon>Viridiplantae</taxon>
        <taxon>Streptophyta</taxon>
        <taxon>Embryophyta</taxon>
        <taxon>Tracheophyta</taxon>
        <taxon>Spermatophyta</taxon>
        <taxon>Magnoliopsida</taxon>
        <taxon>eudicotyledons</taxon>
        <taxon>Gunneridae</taxon>
        <taxon>Pentapetalae</taxon>
        <taxon>Caryophyllales</taxon>
        <taxon>Nepenthaceae</taxon>
        <taxon>Nepenthes</taxon>
    </lineage>
</organism>
<dbReference type="Proteomes" id="UP001279734">
    <property type="component" value="Unassembled WGS sequence"/>
</dbReference>
<evidence type="ECO:0000256" key="1">
    <source>
        <dbReference type="SAM" id="MobiDB-lite"/>
    </source>
</evidence>
<feature type="region of interest" description="Disordered" evidence="1">
    <location>
        <begin position="1"/>
        <end position="71"/>
    </location>
</feature>